<evidence type="ECO:0008006" key="3">
    <source>
        <dbReference type="Google" id="ProtNLM"/>
    </source>
</evidence>
<dbReference type="EMBL" id="BOPL01000005">
    <property type="protein sequence ID" value="GIK03153.1"/>
    <property type="molecule type" value="Genomic_DNA"/>
</dbReference>
<keyword evidence="2" id="KW-1185">Reference proteome</keyword>
<dbReference type="InterPro" id="IPR051678">
    <property type="entry name" value="AGP_Transferase"/>
</dbReference>
<reference evidence="1 2" key="1">
    <citation type="submission" date="2021-02" db="EMBL/GenBank/DDBJ databases">
        <title>Pan-genome distribution and transcriptional activeness of fungal secondary metabolism genes in Aspergillus section Fumigati.</title>
        <authorList>
            <person name="Takahashi H."/>
            <person name="Umemura M."/>
            <person name="Ninomiya A."/>
            <person name="Kusuya Y."/>
            <person name="Urayama S."/>
            <person name="Shimizu M."/>
            <person name="Watanabe A."/>
            <person name="Kamei K."/>
            <person name="Yaguchi T."/>
            <person name="Hagiwara D."/>
        </authorList>
    </citation>
    <scope>NUCLEOTIDE SEQUENCE [LARGE SCALE GENOMIC DNA]</scope>
    <source>
        <strain evidence="1 2">IFM 47045</strain>
    </source>
</reference>
<evidence type="ECO:0000313" key="1">
    <source>
        <dbReference type="EMBL" id="GIK03153.1"/>
    </source>
</evidence>
<sequence length="318" mass="35693">MIFHKPSPPIEVSVSKLDPDTYQMGSKLLCKKATNGIPKTAVATWRDDDVQYYLVEATSANSLEKAADGLIYQAGMSSAVWAIGTHAICKVKTWSDGMEREINTLSFVASRFPHIPIPEVIFVGRRATQQDLPDFATEKKADVAITVAQYCRDLAEATSEKLQSATGCGVLEPFLTVEPEDSHPSWKPQPLGPFSLTEAEKYFLRISTMPLPPIGYRFHFYHAGLGPTNILLSDDGTIEAILDWESAGYYPKYWIPLKPYRSGGFNLDAPDDSRYDWTDLLESKLSNVGFKLDRNHVEWQKSLVFTFFDLDELRDTPL</sequence>
<accession>A0A9P3BYY3</accession>
<dbReference type="PANTHER" id="PTHR21310:SF58">
    <property type="entry name" value="AMINOGLYCOSIDE PHOSPHOTRANSFERASE DOMAIN-CONTAINING PROTEIN"/>
    <property type="match status" value="1"/>
</dbReference>
<dbReference type="AlphaFoldDB" id="A0A9P3BYY3"/>
<proteinExistence type="predicted"/>
<dbReference type="InterPro" id="IPR011009">
    <property type="entry name" value="Kinase-like_dom_sf"/>
</dbReference>
<protein>
    <recommendedName>
        <fullName evidence="3">Aminoglycoside phosphotransferase domain-containing protein</fullName>
    </recommendedName>
</protein>
<evidence type="ECO:0000313" key="2">
    <source>
        <dbReference type="Proteomes" id="UP000710440"/>
    </source>
</evidence>
<gene>
    <name evidence="1" type="ORF">Aspvir_007222</name>
</gene>
<dbReference type="OrthoDB" id="5404599at2759"/>
<organism evidence="1 2">
    <name type="scientific">Aspergillus viridinutans</name>
    <dbReference type="NCBI Taxonomy" id="75553"/>
    <lineage>
        <taxon>Eukaryota</taxon>
        <taxon>Fungi</taxon>
        <taxon>Dikarya</taxon>
        <taxon>Ascomycota</taxon>
        <taxon>Pezizomycotina</taxon>
        <taxon>Eurotiomycetes</taxon>
        <taxon>Eurotiomycetidae</taxon>
        <taxon>Eurotiales</taxon>
        <taxon>Aspergillaceae</taxon>
        <taxon>Aspergillus</taxon>
        <taxon>Aspergillus subgen. Fumigati</taxon>
    </lineage>
</organism>
<dbReference type="RefSeq" id="XP_043126339.1">
    <property type="nucleotide sequence ID" value="XM_043270404.1"/>
</dbReference>
<dbReference type="SUPFAM" id="SSF56112">
    <property type="entry name" value="Protein kinase-like (PK-like)"/>
    <property type="match status" value="1"/>
</dbReference>
<comment type="caution">
    <text evidence="1">The sequence shown here is derived from an EMBL/GenBank/DDBJ whole genome shotgun (WGS) entry which is preliminary data.</text>
</comment>
<dbReference type="PANTHER" id="PTHR21310">
    <property type="entry name" value="AMINOGLYCOSIDE PHOSPHOTRANSFERASE-RELATED-RELATED"/>
    <property type="match status" value="1"/>
</dbReference>
<dbReference type="GeneID" id="66935204"/>
<dbReference type="Proteomes" id="UP000710440">
    <property type="component" value="Unassembled WGS sequence"/>
</dbReference>
<name>A0A9P3BYY3_ASPVI</name>